<keyword evidence="3" id="KW-1185">Reference proteome</keyword>
<dbReference type="OrthoDB" id="2442196at2759"/>
<sequence length="151" mass="17136">MENQDDNNNGRQGKHSSLILSEYQSVNRTEYQNRDNGGGTHDQVYRDSLGLDEGTVVGSGSRDDLWEVVTVQARIFQELADEVAQSKMKGKSSKSGDDATDVVTGLKEEVARLQKKDKMREFETKTKFREMEDKLAFLQEEIMKLIADKEN</sequence>
<feature type="compositionally biased region" description="Polar residues" evidence="1">
    <location>
        <begin position="1"/>
        <end position="11"/>
    </location>
</feature>
<protein>
    <submittedName>
        <fullName evidence="2">Uncharacterized protein</fullName>
    </submittedName>
</protein>
<organism evidence="2 3">
    <name type="scientific">Linnemannia gamsii</name>
    <dbReference type="NCBI Taxonomy" id="64522"/>
    <lineage>
        <taxon>Eukaryota</taxon>
        <taxon>Fungi</taxon>
        <taxon>Fungi incertae sedis</taxon>
        <taxon>Mucoromycota</taxon>
        <taxon>Mortierellomycotina</taxon>
        <taxon>Mortierellomycetes</taxon>
        <taxon>Mortierellales</taxon>
        <taxon>Mortierellaceae</taxon>
        <taxon>Linnemannia</taxon>
    </lineage>
</organism>
<dbReference type="Proteomes" id="UP000823405">
    <property type="component" value="Unassembled WGS sequence"/>
</dbReference>
<gene>
    <name evidence="2" type="ORF">BGZ97_007891</name>
</gene>
<comment type="caution">
    <text evidence="2">The sequence shown here is derived from an EMBL/GenBank/DDBJ whole genome shotgun (WGS) entry which is preliminary data.</text>
</comment>
<name>A0A9P6QSI9_9FUNG</name>
<proteinExistence type="predicted"/>
<dbReference type="EMBL" id="JAAAIN010003549">
    <property type="protein sequence ID" value="KAG0285204.1"/>
    <property type="molecule type" value="Genomic_DNA"/>
</dbReference>
<reference evidence="2" key="1">
    <citation type="journal article" date="2020" name="Fungal Divers.">
        <title>Resolving the Mortierellaceae phylogeny through synthesis of multi-gene phylogenetics and phylogenomics.</title>
        <authorList>
            <person name="Vandepol N."/>
            <person name="Liber J."/>
            <person name="Desiro A."/>
            <person name="Na H."/>
            <person name="Kennedy M."/>
            <person name="Barry K."/>
            <person name="Grigoriev I.V."/>
            <person name="Miller A.N."/>
            <person name="O'Donnell K."/>
            <person name="Stajich J.E."/>
            <person name="Bonito G."/>
        </authorList>
    </citation>
    <scope>NUCLEOTIDE SEQUENCE</scope>
    <source>
        <strain evidence="2">NVP60</strain>
    </source>
</reference>
<accession>A0A9P6QSI9</accession>
<evidence type="ECO:0000313" key="2">
    <source>
        <dbReference type="EMBL" id="KAG0285204.1"/>
    </source>
</evidence>
<evidence type="ECO:0000313" key="3">
    <source>
        <dbReference type="Proteomes" id="UP000823405"/>
    </source>
</evidence>
<dbReference type="AlphaFoldDB" id="A0A9P6QSI9"/>
<feature type="compositionally biased region" description="Polar residues" evidence="1">
    <location>
        <begin position="18"/>
        <end position="30"/>
    </location>
</feature>
<feature type="region of interest" description="Disordered" evidence="1">
    <location>
        <begin position="1"/>
        <end position="47"/>
    </location>
</feature>
<evidence type="ECO:0000256" key="1">
    <source>
        <dbReference type="SAM" id="MobiDB-lite"/>
    </source>
</evidence>